<dbReference type="Proteomes" id="UP000237378">
    <property type="component" value="Unassembled WGS sequence"/>
</dbReference>
<gene>
    <name evidence="1" type="ORF">BGP82_26640</name>
</gene>
<dbReference type="RefSeq" id="WP_219811692.1">
    <property type="nucleotide sequence ID" value="NZ_MING01000087.1"/>
</dbReference>
<dbReference type="EMBL" id="MING01000087">
    <property type="protein sequence ID" value="POF99447.1"/>
    <property type="molecule type" value="Genomic_DNA"/>
</dbReference>
<name>A0A2S3WJR8_PSEPU</name>
<sequence length="199" mass="21266">MMISGALHCEGFGFMASQGGIPSYNESTPCPACNTILWLANAKNQASAPMAAGSDMPTEQIWLEALRVAHRENPGGVHAALEAVGEVQVRVQAQEQTALVVRTYNSPSQFGEAVLDDAAVDAIALNMKVKMARNRAKGRSGWNDETTCTADFLSTELREHVAKGDPLDVAIYAMMLHLRGETISAPACSTHLPTENDPA</sequence>
<evidence type="ECO:0000313" key="1">
    <source>
        <dbReference type="EMBL" id="POF99447.1"/>
    </source>
</evidence>
<reference evidence="1 2" key="2">
    <citation type="submission" date="2018-03" db="EMBL/GenBank/DDBJ databases">
        <title>Draft genome of Pseudomonas putida strain KH-18-2.</title>
        <authorList>
            <person name="Yoshizawa S."/>
            <person name="Khan N.H."/>
            <person name="Nishimura M."/>
            <person name="Chiura H.X."/>
            <person name="Ogura Y."/>
            <person name="Hayashi T."/>
            <person name="Kogure K."/>
        </authorList>
    </citation>
    <scope>NUCLEOTIDE SEQUENCE [LARGE SCALE GENOMIC DNA]</scope>
    <source>
        <strain evidence="1 2">KH-18-2</strain>
    </source>
</reference>
<proteinExistence type="predicted"/>
<organism evidence="1 2">
    <name type="scientific">Pseudomonas putida</name>
    <name type="common">Arthrobacter siderocapsulatus</name>
    <dbReference type="NCBI Taxonomy" id="303"/>
    <lineage>
        <taxon>Bacteria</taxon>
        <taxon>Pseudomonadati</taxon>
        <taxon>Pseudomonadota</taxon>
        <taxon>Gammaproteobacteria</taxon>
        <taxon>Pseudomonadales</taxon>
        <taxon>Pseudomonadaceae</taxon>
        <taxon>Pseudomonas</taxon>
    </lineage>
</organism>
<comment type="caution">
    <text evidence="1">The sequence shown here is derived from an EMBL/GenBank/DDBJ whole genome shotgun (WGS) entry which is preliminary data.</text>
</comment>
<reference evidence="1 2" key="1">
    <citation type="submission" date="2016-08" db="EMBL/GenBank/DDBJ databases">
        <authorList>
            <person name="Seilhamer J.J."/>
        </authorList>
    </citation>
    <scope>NUCLEOTIDE SEQUENCE [LARGE SCALE GENOMIC DNA]</scope>
    <source>
        <strain evidence="1 2">KH-18-2</strain>
    </source>
</reference>
<evidence type="ECO:0000313" key="2">
    <source>
        <dbReference type="Proteomes" id="UP000237378"/>
    </source>
</evidence>
<accession>A0A2S3WJR8</accession>
<dbReference type="AlphaFoldDB" id="A0A2S3WJR8"/>
<protein>
    <submittedName>
        <fullName evidence="1">Uncharacterized protein</fullName>
    </submittedName>
</protein>